<reference evidence="2" key="1">
    <citation type="submission" date="2023-03" db="EMBL/GenBank/DDBJ databases">
        <title>Massive genome expansion in bonnet fungi (Mycena s.s.) driven by repeated elements and novel gene families across ecological guilds.</title>
        <authorList>
            <consortium name="Lawrence Berkeley National Laboratory"/>
            <person name="Harder C.B."/>
            <person name="Miyauchi S."/>
            <person name="Viragh M."/>
            <person name="Kuo A."/>
            <person name="Thoen E."/>
            <person name="Andreopoulos B."/>
            <person name="Lu D."/>
            <person name="Skrede I."/>
            <person name="Drula E."/>
            <person name="Henrissat B."/>
            <person name="Morin E."/>
            <person name="Kohler A."/>
            <person name="Barry K."/>
            <person name="LaButti K."/>
            <person name="Morin E."/>
            <person name="Salamov A."/>
            <person name="Lipzen A."/>
            <person name="Mereny Z."/>
            <person name="Hegedus B."/>
            <person name="Baldrian P."/>
            <person name="Stursova M."/>
            <person name="Weitz H."/>
            <person name="Taylor A."/>
            <person name="Grigoriev I.V."/>
            <person name="Nagy L.G."/>
            <person name="Martin F."/>
            <person name="Kauserud H."/>
        </authorList>
    </citation>
    <scope>NUCLEOTIDE SEQUENCE</scope>
    <source>
        <strain evidence="2">9284</strain>
    </source>
</reference>
<accession>A0AAD7F6H0</accession>
<gene>
    <name evidence="2" type="ORF">FB45DRAFT_1013073</name>
</gene>
<organism evidence="2 3">
    <name type="scientific">Roridomyces roridus</name>
    <dbReference type="NCBI Taxonomy" id="1738132"/>
    <lineage>
        <taxon>Eukaryota</taxon>
        <taxon>Fungi</taxon>
        <taxon>Dikarya</taxon>
        <taxon>Basidiomycota</taxon>
        <taxon>Agaricomycotina</taxon>
        <taxon>Agaricomycetes</taxon>
        <taxon>Agaricomycetidae</taxon>
        <taxon>Agaricales</taxon>
        <taxon>Marasmiineae</taxon>
        <taxon>Mycenaceae</taxon>
        <taxon>Roridomyces</taxon>
    </lineage>
</organism>
<sequence length="253" mass="27754">MGTDIQKSTWLFTPTQHPVTATRTALYGCQHSKINLAFNPYPSPSTSHQNRPIRVPTFKNRAGFSPLPITQYQPPKPPRTGANIQKSSWLLIPTQHPVPATKTAPYGCQNRKNELRMLGGPGLSPKARPSPARASSSPAWPDIRLDRAQGSGLGNLRPAEARQARARLCIRQAESPALGKLSGAWLSLAECHLLPNRIFSDLLQDQASAPAGMTPRTGRVHVLPDPAFILQCKLNQPQAMQEIHLHPIFKQVS</sequence>
<feature type="region of interest" description="Disordered" evidence="1">
    <location>
        <begin position="120"/>
        <end position="142"/>
    </location>
</feature>
<evidence type="ECO:0000313" key="2">
    <source>
        <dbReference type="EMBL" id="KAJ7604782.1"/>
    </source>
</evidence>
<comment type="caution">
    <text evidence="2">The sequence shown here is derived from an EMBL/GenBank/DDBJ whole genome shotgun (WGS) entry which is preliminary data.</text>
</comment>
<name>A0AAD7F6H0_9AGAR</name>
<dbReference type="AlphaFoldDB" id="A0AAD7F6H0"/>
<dbReference type="EMBL" id="JARKIF010000091">
    <property type="protein sequence ID" value="KAJ7604782.1"/>
    <property type="molecule type" value="Genomic_DNA"/>
</dbReference>
<dbReference type="Proteomes" id="UP001221142">
    <property type="component" value="Unassembled WGS sequence"/>
</dbReference>
<proteinExistence type="predicted"/>
<feature type="compositionally biased region" description="Low complexity" evidence="1">
    <location>
        <begin position="124"/>
        <end position="139"/>
    </location>
</feature>
<keyword evidence="3" id="KW-1185">Reference proteome</keyword>
<evidence type="ECO:0000256" key="1">
    <source>
        <dbReference type="SAM" id="MobiDB-lite"/>
    </source>
</evidence>
<protein>
    <submittedName>
        <fullName evidence="2">Uncharacterized protein</fullName>
    </submittedName>
</protein>
<evidence type="ECO:0000313" key="3">
    <source>
        <dbReference type="Proteomes" id="UP001221142"/>
    </source>
</evidence>